<keyword evidence="2" id="KW-1185">Reference proteome</keyword>
<protein>
    <submittedName>
        <fullName evidence="1">Uncharacterized protein</fullName>
    </submittedName>
</protein>
<dbReference type="AlphaFoldDB" id="A0A4V2PJC6"/>
<comment type="caution">
    <text evidence="1">The sequence shown here is derived from an EMBL/GenBank/DDBJ whole genome shotgun (WGS) entry which is preliminary data.</text>
</comment>
<evidence type="ECO:0000313" key="1">
    <source>
        <dbReference type="EMBL" id="TCK27976.1"/>
    </source>
</evidence>
<accession>A0A4V2PJC6</accession>
<organism evidence="1 2">
    <name type="scientific">Ancylobacter aquaticus</name>
    <dbReference type="NCBI Taxonomy" id="100"/>
    <lineage>
        <taxon>Bacteria</taxon>
        <taxon>Pseudomonadati</taxon>
        <taxon>Pseudomonadota</taxon>
        <taxon>Alphaproteobacteria</taxon>
        <taxon>Hyphomicrobiales</taxon>
        <taxon>Xanthobacteraceae</taxon>
        <taxon>Ancylobacter</taxon>
    </lineage>
</organism>
<dbReference type="Proteomes" id="UP000295030">
    <property type="component" value="Unassembled WGS sequence"/>
</dbReference>
<dbReference type="EMBL" id="SMFY01000002">
    <property type="protein sequence ID" value="TCK27976.1"/>
    <property type="molecule type" value="Genomic_DNA"/>
</dbReference>
<sequence>MKIELTPEEEKLDREIEYEALNLRDHIQANANADRVVALLRSLRARNAVPSHRMRYFTDADYNVGGRGSSRKEQFERNGNRGEDIVRNGHFLEVMRYFVYGPDLPAVTISAFAAKVSECGMVTSSDISGLSAEARRLARQTGLPKRKAADEFYKLALETMGHGYASSIRDGVMQMR</sequence>
<evidence type="ECO:0000313" key="2">
    <source>
        <dbReference type="Proteomes" id="UP000295030"/>
    </source>
</evidence>
<gene>
    <name evidence="1" type="ORF">EV667_1972</name>
</gene>
<proteinExistence type="predicted"/>
<dbReference type="OrthoDB" id="7852091at2"/>
<dbReference type="RefSeq" id="WP_131835176.1">
    <property type="nucleotide sequence ID" value="NZ_SMFY01000002.1"/>
</dbReference>
<reference evidence="1 2" key="1">
    <citation type="submission" date="2019-03" db="EMBL/GenBank/DDBJ databases">
        <title>Genomic Encyclopedia of Type Strains, Phase IV (KMG-IV): sequencing the most valuable type-strain genomes for metagenomic binning, comparative biology and taxonomic classification.</title>
        <authorList>
            <person name="Goeker M."/>
        </authorList>
    </citation>
    <scope>NUCLEOTIDE SEQUENCE [LARGE SCALE GENOMIC DNA]</scope>
    <source>
        <strain evidence="1 2">DSM 101</strain>
    </source>
</reference>
<name>A0A4V2PJC6_ANCAQ</name>